<accession>A0A0M3JEK2</accession>
<proteinExistence type="predicted"/>
<protein>
    <submittedName>
        <fullName evidence="4">PDEase domain-containing protein</fullName>
    </submittedName>
</protein>
<reference evidence="2 3" key="2">
    <citation type="submission" date="2018-11" db="EMBL/GenBank/DDBJ databases">
        <authorList>
            <consortium name="Pathogen Informatics"/>
        </authorList>
    </citation>
    <scope>NUCLEOTIDE SEQUENCE [LARGE SCALE GENOMIC DNA]</scope>
</reference>
<feature type="compositionally biased region" description="Polar residues" evidence="1">
    <location>
        <begin position="67"/>
        <end position="87"/>
    </location>
</feature>
<dbReference type="Proteomes" id="UP000267096">
    <property type="component" value="Unassembled WGS sequence"/>
</dbReference>
<gene>
    <name evidence="2" type="ORF">ASIM_LOCUS5836</name>
</gene>
<feature type="compositionally biased region" description="Basic residues" evidence="1">
    <location>
        <begin position="128"/>
        <end position="139"/>
    </location>
</feature>
<dbReference type="AlphaFoldDB" id="A0A0M3JEK2"/>
<evidence type="ECO:0000313" key="2">
    <source>
        <dbReference type="EMBL" id="VDK26144.1"/>
    </source>
</evidence>
<keyword evidence="3" id="KW-1185">Reference proteome</keyword>
<feature type="region of interest" description="Disordered" evidence="1">
    <location>
        <begin position="67"/>
        <end position="139"/>
    </location>
</feature>
<name>A0A0M3JEK2_ANISI</name>
<dbReference type="OrthoDB" id="5839128at2759"/>
<reference evidence="4" key="1">
    <citation type="submission" date="2017-02" db="UniProtKB">
        <authorList>
            <consortium name="WormBaseParasite"/>
        </authorList>
    </citation>
    <scope>IDENTIFICATION</scope>
</reference>
<dbReference type="EMBL" id="UYRR01011901">
    <property type="protein sequence ID" value="VDK26144.1"/>
    <property type="molecule type" value="Genomic_DNA"/>
</dbReference>
<evidence type="ECO:0000313" key="4">
    <source>
        <dbReference type="WBParaSite" id="ASIM_0000604801-mRNA-1"/>
    </source>
</evidence>
<dbReference type="WBParaSite" id="ASIM_0000604801-mRNA-1">
    <property type="protein sequence ID" value="ASIM_0000604801-mRNA-1"/>
    <property type="gene ID" value="ASIM_0000604801"/>
</dbReference>
<evidence type="ECO:0000256" key="1">
    <source>
        <dbReference type="SAM" id="MobiDB-lite"/>
    </source>
</evidence>
<evidence type="ECO:0000313" key="3">
    <source>
        <dbReference type="Proteomes" id="UP000267096"/>
    </source>
</evidence>
<sequence length="139" mass="15999">MPQVREIMTDISGVFMHHSVFAMFLVHNLNLLNWEDARALIEMAHQQRKNSQLHQPTRHHSLHPISSTSVHSEMQTMSARGSQSSSDMLEIPRRSPSADLLKASNDESAHHTGNRFMKWLGLSQNRRDSKKPRRMSTFT</sequence>
<organism evidence="4">
    <name type="scientific">Anisakis simplex</name>
    <name type="common">Herring worm</name>
    <dbReference type="NCBI Taxonomy" id="6269"/>
    <lineage>
        <taxon>Eukaryota</taxon>
        <taxon>Metazoa</taxon>
        <taxon>Ecdysozoa</taxon>
        <taxon>Nematoda</taxon>
        <taxon>Chromadorea</taxon>
        <taxon>Rhabditida</taxon>
        <taxon>Spirurina</taxon>
        <taxon>Ascaridomorpha</taxon>
        <taxon>Ascaridoidea</taxon>
        <taxon>Anisakidae</taxon>
        <taxon>Anisakis</taxon>
        <taxon>Anisakis simplex complex</taxon>
    </lineage>
</organism>